<dbReference type="HOGENOM" id="CLU_2066382_0_0_11"/>
<sequence>TAGFARGRARIEGTATGSAADSTLALSFQNEHLIAQAGDEVFVTTPDLIIVLDAESGEPITTEALRYGQRVRVIAAPSDPRWHSAEALAMVGPGYFGYDLPSHRFDGTAERTLEEAAA</sequence>
<evidence type="ECO:0000259" key="1">
    <source>
        <dbReference type="Pfam" id="PF20906"/>
    </source>
</evidence>
<comment type="caution">
    <text evidence="2">The sequence shown here is derived from an EMBL/GenBank/DDBJ whole genome shotgun (WGS) entry which is preliminary data.</text>
</comment>
<gene>
    <name evidence="2" type="ORF">N136_01297</name>
</gene>
<dbReference type="InterPro" id="IPR048350">
    <property type="entry name" value="S-Me-THD-like_C"/>
</dbReference>
<protein>
    <recommendedName>
        <fullName evidence="1">S-Me-THD-like C-terminal domain-containing protein</fullName>
    </recommendedName>
</protein>
<dbReference type="InterPro" id="IPR024071">
    <property type="entry name" value="S-Me-THD_C_sf"/>
</dbReference>
<evidence type="ECO:0000313" key="3">
    <source>
        <dbReference type="Proteomes" id="UP000016605"/>
    </source>
</evidence>
<dbReference type="Gene3D" id="2.40.390.10">
    <property type="entry name" value="CV3147-like"/>
    <property type="match status" value="1"/>
</dbReference>
<evidence type="ECO:0000313" key="2">
    <source>
        <dbReference type="EMBL" id="ERK72351.1"/>
    </source>
</evidence>
<dbReference type="Proteomes" id="UP000016605">
    <property type="component" value="Unassembled WGS sequence"/>
</dbReference>
<dbReference type="OrthoDB" id="3170437at2"/>
<dbReference type="PATRIC" id="fig|1358026.3.peg.1119"/>
<name>U2RUA4_LEIAQ</name>
<dbReference type="AlphaFoldDB" id="U2RUA4"/>
<feature type="non-terminal residue" evidence="2">
    <location>
        <position position="1"/>
    </location>
</feature>
<reference evidence="2 3" key="1">
    <citation type="submission" date="2013-08" db="EMBL/GenBank/DDBJ databases">
        <authorList>
            <person name="Weinstock G."/>
            <person name="Sodergren E."/>
            <person name="Wylie T."/>
            <person name="Fulton L."/>
            <person name="Fulton R."/>
            <person name="Fronick C."/>
            <person name="O'Laughlin M."/>
            <person name="Godfrey J."/>
            <person name="Miner T."/>
            <person name="Herter B."/>
            <person name="Appelbaum E."/>
            <person name="Cordes M."/>
            <person name="Lek S."/>
            <person name="Wollam A."/>
            <person name="Pepin K.H."/>
            <person name="Palsikar V.B."/>
            <person name="Mitreva M."/>
            <person name="Wilson R.K."/>
        </authorList>
    </citation>
    <scope>NUCLEOTIDE SEQUENCE [LARGE SCALE GENOMIC DNA]</scope>
    <source>
        <strain evidence="2 3">ATCC 14665</strain>
    </source>
</reference>
<accession>U2RUA4</accession>
<dbReference type="EMBL" id="AWVQ01000143">
    <property type="protein sequence ID" value="ERK72351.1"/>
    <property type="molecule type" value="Genomic_DNA"/>
</dbReference>
<feature type="domain" description="S-Me-THD-like C-terminal" evidence="1">
    <location>
        <begin position="2"/>
        <end position="101"/>
    </location>
</feature>
<proteinExistence type="predicted"/>
<organism evidence="2 3">
    <name type="scientific">Leifsonia aquatica ATCC 14665</name>
    <dbReference type="NCBI Taxonomy" id="1358026"/>
    <lineage>
        <taxon>Bacteria</taxon>
        <taxon>Bacillati</taxon>
        <taxon>Actinomycetota</taxon>
        <taxon>Actinomycetes</taxon>
        <taxon>Micrococcales</taxon>
        <taxon>Microbacteriaceae</taxon>
        <taxon>Leifsonia</taxon>
    </lineage>
</organism>
<dbReference type="Pfam" id="PF20906">
    <property type="entry name" value="S-Me-THD_C"/>
    <property type="match status" value="1"/>
</dbReference>
<dbReference type="SUPFAM" id="SSF160991">
    <property type="entry name" value="CV3147-like"/>
    <property type="match status" value="1"/>
</dbReference>